<comment type="caution">
    <text evidence="1">The sequence shown here is derived from an EMBL/GenBank/DDBJ whole genome shotgun (WGS) entry which is preliminary data.</text>
</comment>
<dbReference type="Proteomes" id="UP000233526">
    <property type="component" value="Unassembled WGS sequence"/>
</dbReference>
<evidence type="ECO:0000313" key="1">
    <source>
        <dbReference type="EMBL" id="PKQ72030.1"/>
    </source>
</evidence>
<name>A0A2N3IMN5_AERSO</name>
<organism evidence="1 2">
    <name type="scientific">Aeromonas sobria</name>
    <dbReference type="NCBI Taxonomy" id="646"/>
    <lineage>
        <taxon>Bacteria</taxon>
        <taxon>Pseudomonadati</taxon>
        <taxon>Pseudomonadota</taxon>
        <taxon>Gammaproteobacteria</taxon>
        <taxon>Aeromonadales</taxon>
        <taxon>Aeromonadaceae</taxon>
        <taxon>Aeromonas</taxon>
    </lineage>
</organism>
<dbReference type="EMBL" id="LJZX01000078">
    <property type="protein sequence ID" value="PKQ72030.1"/>
    <property type="molecule type" value="Genomic_DNA"/>
</dbReference>
<reference evidence="1 2" key="1">
    <citation type="journal article" date="2017" name="Front. Microbiol.">
        <title>Strong Genomic and Phenotypic Heterogeneity in the Aeromonas sobria Species Complex.</title>
        <authorList>
            <person name="Gauthier J."/>
            <person name="Vincent A.T."/>
            <person name="Charette S.J."/>
            <person name="Derome N."/>
        </authorList>
    </citation>
    <scope>NUCLEOTIDE SEQUENCE [LARGE SCALE GENOMIC DNA]</scope>
    <source>
        <strain evidence="1 2">JF2635</strain>
    </source>
</reference>
<accession>A0A2N3IMN5</accession>
<evidence type="ECO:0000313" key="2">
    <source>
        <dbReference type="Proteomes" id="UP000233526"/>
    </source>
</evidence>
<sequence length="63" mass="6925">MESAAKPRLRKQLRNEHKAVTMLSGSSWTTLGYPYYPARLPPLNVSLQSAAFYLCGFAGLAHG</sequence>
<proteinExistence type="predicted"/>
<dbReference type="AlphaFoldDB" id="A0A2N3IMN5"/>
<protein>
    <submittedName>
        <fullName evidence="1">Uncharacterized protein</fullName>
    </submittedName>
</protein>
<gene>
    <name evidence="1" type="ORF">AOX56_06735</name>
</gene>